<dbReference type="SUPFAM" id="SSF52540">
    <property type="entry name" value="P-loop containing nucleoside triphosphate hydrolases"/>
    <property type="match status" value="1"/>
</dbReference>
<evidence type="ECO:0000256" key="7">
    <source>
        <dbReference type="SAM" id="MobiDB-lite"/>
    </source>
</evidence>
<dbReference type="PROSITE" id="PS51882">
    <property type="entry name" value="G_ALPHA"/>
    <property type="match status" value="1"/>
</dbReference>
<dbReference type="GO" id="GO:0005737">
    <property type="term" value="C:cytoplasm"/>
    <property type="evidence" value="ECO:0007669"/>
    <property type="project" value="TreeGrafter"/>
</dbReference>
<dbReference type="STRING" id="5288.A0A5C5FVV9"/>
<feature type="binding site" evidence="5">
    <location>
        <begin position="158"/>
        <end position="159"/>
    </location>
    <ligand>
        <name>GTP</name>
        <dbReference type="ChEBI" id="CHEBI:37565"/>
    </ligand>
</feature>
<organism evidence="8 9">
    <name type="scientific">Rhodotorula diobovata</name>
    <dbReference type="NCBI Taxonomy" id="5288"/>
    <lineage>
        <taxon>Eukaryota</taxon>
        <taxon>Fungi</taxon>
        <taxon>Dikarya</taxon>
        <taxon>Basidiomycota</taxon>
        <taxon>Pucciniomycotina</taxon>
        <taxon>Microbotryomycetes</taxon>
        <taxon>Sporidiobolales</taxon>
        <taxon>Sporidiobolaceae</taxon>
        <taxon>Rhodotorula</taxon>
    </lineage>
</organism>
<keyword evidence="6" id="KW-0460">Magnesium</keyword>
<keyword evidence="4" id="KW-0807">Transducer</keyword>
<name>A0A5C5FVV9_9BASI</name>
<evidence type="ECO:0000256" key="3">
    <source>
        <dbReference type="ARBA" id="ARBA00023134"/>
    </source>
</evidence>
<dbReference type="GO" id="GO:0000750">
    <property type="term" value="P:pheromone-dependent signal transduction involved in conjugation with cellular fusion"/>
    <property type="evidence" value="ECO:0007669"/>
    <property type="project" value="TreeGrafter"/>
</dbReference>
<dbReference type="GO" id="GO:0005834">
    <property type="term" value="C:heterotrimeric G-protein complex"/>
    <property type="evidence" value="ECO:0007669"/>
    <property type="project" value="TreeGrafter"/>
</dbReference>
<reference evidence="8 9" key="1">
    <citation type="submission" date="2019-03" db="EMBL/GenBank/DDBJ databases">
        <title>Rhodosporidium diobovatum UCD-FST 08-225 genome sequencing, assembly, and annotation.</title>
        <authorList>
            <person name="Fakankun I.U."/>
            <person name="Fristensky B."/>
            <person name="Levin D.B."/>
        </authorList>
    </citation>
    <scope>NUCLEOTIDE SEQUENCE [LARGE SCALE GENOMIC DNA]</scope>
    <source>
        <strain evidence="8 9">UCD-FST 08-225</strain>
    </source>
</reference>
<evidence type="ECO:0000313" key="9">
    <source>
        <dbReference type="Proteomes" id="UP000311382"/>
    </source>
</evidence>
<feature type="binding site" evidence="5">
    <location>
        <begin position="209"/>
        <end position="213"/>
    </location>
    <ligand>
        <name>GTP</name>
        <dbReference type="ChEBI" id="CHEBI:37565"/>
    </ligand>
</feature>
<dbReference type="GO" id="GO:0003924">
    <property type="term" value="F:GTPase activity"/>
    <property type="evidence" value="ECO:0007669"/>
    <property type="project" value="InterPro"/>
</dbReference>
<feature type="region of interest" description="Disordered" evidence="7">
    <location>
        <begin position="1"/>
        <end position="31"/>
    </location>
</feature>
<dbReference type="Gene3D" id="3.40.50.300">
    <property type="entry name" value="P-loop containing nucleotide triphosphate hydrolases"/>
    <property type="match status" value="1"/>
</dbReference>
<keyword evidence="1 6" id="KW-0479">Metal-binding</keyword>
<evidence type="ECO:0000256" key="5">
    <source>
        <dbReference type="PIRSR" id="PIRSR601019-1"/>
    </source>
</evidence>
<dbReference type="PANTHER" id="PTHR10218:SF302">
    <property type="entry name" value="GUANINE NUCLEOTIDE-BINDING PROTEIN ALPHA-5 SUBUNIT"/>
    <property type="match status" value="1"/>
</dbReference>
<feature type="binding site" evidence="6">
    <location>
        <position position="189"/>
    </location>
    <ligand>
        <name>Mg(2+)</name>
        <dbReference type="ChEBI" id="CHEBI:18420"/>
    </ligand>
</feature>
<dbReference type="FunFam" id="3.40.50.300:FF:000692">
    <property type="entry name" value="Guanine nucleotide-binding protein subunit alpha"/>
    <property type="match status" value="1"/>
</dbReference>
<keyword evidence="9" id="KW-1185">Reference proteome</keyword>
<dbReference type="GO" id="GO:0031683">
    <property type="term" value="F:G-protein beta/gamma-subunit complex binding"/>
    <property type="evidence" value="ECO:0007669"/>
    <property type="project" value="InterPro"/>
</dbReference>
<protein>
    <submittedName>
        <fullName evidence="8">Guanine nucleotide binding protein, alpha</fullName>
    </submittedName>
</protein>
<feature type="binding site" evidence="5">
    <location>
        <begin position="48"/>
        <end position="53"/>
    </location>
    <ligand>
        <name>GTP</name>
        <dbReference type="ChEBI" id="CHEBI:37565"/>
    </ligand>
</feature>
<dbReference type="GO" id="GO:0046872">
    <property type="term" value="F:metal ion binding"/>
    <property type="evidence" value="ECO:0007669"/>
    <property type="project" value="UniProtKB-KW"/>
</dbReference>
<feature type="compositionally biased region" description="Low complexity" evidence="7">
    <location>
        <begin position="1"/>
        <end position="14"/>
    </location>
</feature>
<dbReference type="Gene3D" id="1.10.400.10">
    <property type="entry name" value="GI Alpha 1, domain 2-like"/>
    <property type="match status" value="1"/>
</dbReference>
<dbReference type="GO" id="GO:0001664">
    <property type="term" value="F:G protein-coupled receptor binding"/>
    <property type="evidence" value="ECO:0007669"/>
    <property type="project" value="TreeGrafter"/>
</dbReference>
<dbReference type="EMBL" id="SOZI01000069">
    <property type="protein sequence ID" value="TNY20342.1"/>
    <property type="molecule type" value="Genomic_DNA"/>
</dbReference>
<evidence type="ECO:0000256" key="4">
    <source>
        <dbReference type="ARBA" id="ARBA00023224"/>
    </source>
</evidence>
<feature type="binding site" evidence="5">
    <location>
        <begin position="278"/>
        <end position="281"/>
    </location>
    <ligand>
        <name>GTP</name>
        <dbReference type="ChEBI" id="CHEBI:37565"/>
    </ligand>
</feature>
<evidence type="ECO:0000313" key="8">
    <source>
        <dbReference type="EMBL" id="TNY20342.1"/>
    </source>
</evidence>
<dbReference type="PRINTS" id="PR00318">
    <property type="entry name" value="GPROTEINA"/>
</dbReference>
<evidence type="ECO:0000256" key="6">
    <source>
        <dbReference type="PIRSR" id="PIRSR601019-2"/>
    </source>
</evidence>
<dbReference type="CDD" id="cd00066">
    <property type="entry name" value="G-alpha"/>
    <property type="match status" value="1"/>
</dbReference>
<evidence type="ECO:0000256" key="1">
    <source>
        <dbReference type="ARBA" id="ARBA00022723"/>
    </source>
</evidence>
<dbReference type="GO" id="GO:0005525">
    <property type="term" value="F:GTP binding"/>
    <property type="evidence" value="ECO:0007669"/>
    <property type="project" value="UniProtKB-KW"/>
</dbReference>
<proteinExistence type="predicted"/>
<gene>
    <name evidence="8" type="ORF">DMC30DRAFT_447129</name>
</gene>
<dbReference type="Proteomes" id="UP000311382">
    <property type="component" value="Unassembled WGS sequence"/>
</dbReference>
<keyword evidence="3 5" id="KW-0342">GTP-binding</keyword>
<dbReference type="OrthoDB" id="5817230at2759"/>
<evidence type="ECO:0000256" key="2">
    <source>
        <dbReference type="ARBA" id="ARBA00022741"/>
    </source>
</evidence>
<comment type="caution">
    <text evidence="8">The sequence shown here is derived from an EMBL/GenBank/DDBJ whole genome shotgun (WGS) entry which is preliminary data.</text>
</comment>
<dbReference type="AlphaFoldDB" id="A0A5C5FVV9"/>
<dbReference type="PANTHER" id="PTHR10218">
    <property type="entry name" value="GTP-BINDING PROTEIN ALPHA SUBUNIT"/>
    <property type="match status" value="1"/>
</dbReference>
<dbReference type="Pfam" id="PF00503">
    <property type="entry name" value="G-alpha"/>
    <property type="match status" value="1"/>
</dbReference>
<sequence length="365" mass="40603">MGCSQSTSSSITSSPQEIAASRAIDEDLKRSRQEEARVSKCLLLGPGESGKSTIVKQLRLCYAQPWTEPERAAYREVVFANTLQSAQAVLQAFPLLSVPLPPHLIEPAQHLASSDVDDAVDPLTNGLREEVASALKVFVRNETTRAVVAQSARFQLNDSADYFFTSIARICEPSYLPSVQDVLRSRVRSTGIVEEKFDVGNGKKLLVVDVGGQRSERKKWIHCFENVNILMFVVAISEYDQMLYEDERINRLDESMQLWETIAQSRWFSKSAFVLFLNKRDRLAEKILSGDSPLSSFLPSYTGPDGDVAAAESFLSQSFQELYRHPDRQLYAHLTCATDTSSTKVVLGVVLQSVLTRALADIGML</sequence>
<dbReference type="GO" id="GO:0007186">
    <property type="term" value="P:G protein-coupled receptor signaling pathway"/>
    <property type="evidence" value="ECO:0007669"/>
    <property type="project" value="InterPro"/>
</dbReference>
<dbReference type="SMART" id="SM00275">
    <property type="entry name" value="G_alpha"/>
    <property type="match status" value="1"/>
</dbReference>
<keyword evidence="2 5" id="KW-0547">Nucleotide-binding</keyword>
<dbReference type="SUPFAM" id="SSF47895">
    <property type="entry name" value="Transducin (alpha subunit), insertion domain"/>
    <property type="match status" value="1"/>
</dbReference>
<feature type="binding site" evidence="6">
    <location>
        <position position="52"/>
    </location>
    <ligand>
        <name>Mg(2+)</name>
        <dbReference type="ChEBI" id="CHEBI:18420"/>
    </ligand>
</feature>
<feature type="binding site" evidence="5">
    <location>
        <position position="337"/>
    </location>
    <ligand>
        <name>GTP</name>
        <dbReference type="ChEBI" id="CHEBI:37565"/>
    </ligand>
</feature>
<accession>A0A5C5FVV9</accession>
<dbReference type="InterPro" id="IPR001019">
    <property type="entry name" value="Gprotein_alpha_su"/>
</dbReference>
<dbReference type="InterPro" id="IPR011025">
    <property type="entry name" value="GproteinA_insert"/>
</dbReference>
<dbReference type="InterPro" id="IPR027417">
    <property type="entry name" value="P-loop_NTPase"/>
</dbReference>